<reference evidence="3" key="2">
    <citation type="submission" date="2023-02" db="EMBL/GenBank/DDBJ databases">
        <authorList>
            <person name="Rayyan A."/>
            <person name="Meyer T."/>
            <person name="Kyndt J.A."/>
        </authorList>
    </citation>
    <scope>NUCLEOTIDE SEQUENCE</scope>
    <source>
        <strain evidence="3">DSM 9987</strain>
    </source>
</reference>
<dbReference type="EMBL" id="JAQQLI010000006">
    <property type="protein sequence ID" value="MDC7785268.1"/>
    <property type="molecule type" value="Genomic_DNA"/>
</dbReference>
<organism evidence="3 4">
    <name type="scientific">Rhodoplanes tepidamans</name>
    <name type="common">Rhodoplanes cryptolactis</name>
    <dbReference type="NCBI Taxonomy" id="200616"/>
    <lineage>
        <taxon>Bacteria</taxon>
        <taxon>Pseudomonadati</taxon>
        <taxon>Pseudomonadota</taxon>
        <taxon>Alphaproteobacteria</taxon>
        <taxon>Hyphomicrobiales</taxon>
        <taxon>Nitrobacteraceae</taxon>
        <taxon>Rhodoplanes</taxon>
    </lineage>
</organism>
<comment type="caution">
    <text evidence="3">The sequence shown here is derived from an EMBL/GenBank/DDBJ whole genome shotgun (WGS) entry which is preliminary data.</text>
</comment>
<dbReference type="Gene3D" id="1.10.357.10">
    <property type="entry name" value="Tetracycline Repressor, domain 2"/>
    <property type="match status" value="1"/>
</dbReference>
<feature type="compositionally biased region" description="Basic residues" evidence="1">
    <location>
        <begin position="1"/>
        <end position="13"/>
    </location>
</feature>
<dbReference type="Pfam" id="PF14246">
    <property type="entry name" value="TetR_C_7"/>
    <property type="match status" value="1"/>
</dbReference>
<evidence type="ECO:0000313" key="3">
    <source>
        <dbReference type="EMBL" id="MDC7785268.1"/>
    </source>
</evidence>
<dbReference type="RefSeq" id="WP_272776111.1">
    <property type="nucleotide sequence ID" value="NZ_JAQQLI010000006.1"/>
</dbReference>
<gene>
    <name evidence="3" type="ORF">PQJ73_06200</name>
</gene>
<sequence length="171" mass="19279">MRWRTAPACRRRPSISSSRARTRCSPRSSWRIASSCWWSRQTTTTARWKEALASIFRLDLDAESERDRSALLRLIMLEMPLRPALARVVFRHGPEESRASLARWLAAQAARGRIAIGDPAQAAGLLMHMVFAPIGFDDNGPRLPAPDERRAHATAAFRIFLHGVVPQPSRE</sequence>
<evidence type="ECO:0000256" key="1">
    <source>
        <dbReference type="SAM" id="MobiDB-lite"/>
    </source>
</evidence>
<protein>
    <submittedName>
        <fullName evidence="3">TetR/AcrR family transcriptional regulator C-terminal domain-containing protein</fullName>
    </submittedName>
</protein>
<feature type="region of interest" description="Disordered" evidence="1">
    <location>
        <begin position="1"/>
        <end position="21"/>
    </location>
</feature>
<evidence type="ECO:0000313" key="4">
    <source>
        <dbReference type="Proteomes" id="UP001165652"/>
    </source>
</evidence>
<proteinExistence type="predicted"/>
<evidence type="ECO:0000259" key="2">
    <source>
        <dbReference type="Pfam" id="PF14246"/>
    </source>
</evidence>
<dbReference type="InterPro" id="IPR036271">
    <property type="entry name" value="Tet_transcr_reg_TetR-rel_C_sf"/>
</dbReference>
<dbReference type="InterPro" id="IPR039536">
    <property type="entry name" value="TetR_C_Proteobacteria"/>
</dbReference>
<keyword evidence="4" id="KW-1185">Reference proteome</keyword>
<dbReference type="Proteomes" id="UP001165652">
    <property type="component" value="Unassembled WGS sequence"/>
</dbReference>
<feature type="domain" description="Transcriptional regulator TetR C-terminal Proteobacteria type" evidence="2">
    <location>
        <begin position="51"/>
        <end position="161"/>
    </location>
</feature>
<reference evidence="3" key="1">
    <citation type="journal article" date="2023" name="Microbiol Resour">
        <title>Genome Sequences of Rhodoplanes serenus and Two Thermotolerant Strains, Rhodoplanes tepidamans and 'Rhodoplanes cryptolactis,' Further Refine the Genus.</title>
        <authorList>
            <person name="Rayyan A.A."/>
            <person name="Kyndt J.A."/>
        </authorList>
    </citation>
    <scope>NUCLEOTIDE SEQUENCE</scope>
    <source>
        <strain evidence="3">DSM 9987</strain>
    </source>
</reference>
<accession>A0ABT5J6Y1</accession>
<name>A0ABT5J6Y1_RHOTP</name>
<dbReference type="SUPFAM" id="SSF48498">
    <property type="entry name" value="Tetracyclin repressor-like, C-terminal domain"/>
    <property type="match status" value="1"/>
</dbReference>